<protein>
    <submittedName>
        <fullName evidence="3">PCRF domain-containing protein</fullName>
    </submittedName>
</protein>
<reference evidence="1 2" key="2">
    <citation type="submission" date="2018-10" db="EMBL/GenBank/DDBJ databases">
        <authorList>
            <consortium name="Pathogen Informatics"/>
        </authorList>
    </citation>
    <scope>NUCLEOTIDE SEQUENCE [LARGE SCALE GENOMIC DNA]</scope>
</reference>
<reference evidence="3" key="1">
    <citation type="submission" date="2017-02" db="UniProtKB">
        <authorList>
            <consortium name="WormBaseParasite"/>
        </authorList>
    </citation>
    <scope>IDENTIFICATION</scope>
</reference>
<dbReference type="EMBL" id="UXUI01010783">
    <property type="protein sequence ID" value="VDD95620.1"/>
    <property type="molecule type" value="Genomic_DNA"/>
</dbReference>
<name>A0A0N4VJM5_ENTVE</name>
<sequence>MSISELQNEIESWDESFASAINYLESVIVHAEVVDSSLKELVENYGKVEQEVNVRVRTLKDLMLKDLNYEELENFFEKSRYGLLDFVNGGRGLVLCGL</sequence>
<dbReference type="Proteomes" id="UP000274131">
    <property type="component" value="Unassembled WGS sequence"/>
</dbReference>
<gene>
    <name evidence="1" type="ORF">EVEC_LOCUS10371</name>
</gene>
<dbReference type="WBParaSite" id="EVEC_0001104601-mRNA-1">
    <property type="protein sequence ID" value="EVEC_0001104601-mRNA-1"/>
    <property type="gene ID" value="EVEC_0001104601"/>
</dbReference>
<evidence type="ECO:0000313" key="3">
    <source>
        <dbReference type="WBParaSite" id="EVEC_0001104601-mRNA-1"/>
    </source>
</evidence>
<organism evidence="3">
    <name type="scientific">Enterobius vermicularis</name>
    <name type="common">Human pinworm</name>
    <dbReference type="NCBI Taxonomy" id="51028"/>
    <lineage>
        <taxon>Eukaryota</taxon>
        <taxon>Metazoa</taxon>
        <taxon>Ecdysozoa</taxon>
        <taxon>Nematoda</taxon>
        <taxon>Chromadorea</taxon>
        <taxon>Rhabditida</taxon>
        <taxon>Spirurina</taxon>
        <taxon>Oxyuridomorpha</taxon>
        <taxon>Oxyuroidea</taxon>
        <taxon>Oxyuridae</taxon>
        <taxon>Enterobius</taxon>
    </lineage>
</organism>
<evidence type="ECO:0000313" key="1">
    <source>
        <dbReference type="EMBL" id="VDD95620.1"/>
    </source>
</evidence>
<evidence type="ECO:0000313" key="2">
    <source>
        <dbReference type="Proteomes" id="UP000274131"/>
    </source>
</evidence>
<keyword evidence="2" id="KW-1185">Reference proteome</keyword>
<dbReference type="AlphaFoldDB" id="A0A0N4VJM5"/>
<accession>A0A0N4VJM5</accession>
<proteinExistence type="predicted"/>